<dbReference type="AlphaFoldDB" id="A0A511HNX1"/>
<organism evidence="1 2">
    <name type="scientific">Myxococcus virescens</name>
    <dbReference type="NCBI Taxonomy" id="83456"/>
    <lineage>
        <taxon>Bacteria</taxon>
        <taxon>Pseudomonadati</taxon>
        <taxon>Myxococcota</taxon>
        <taxon>Myxococcia</taxon>
        <taxon>Myxococcales</taxon>
        <taxon>Cystobacterineae</taxon>
        <taxon>Myxococcaceae</taxon>
        <taxon>Myxococcus</taxon>
    </lineage>
</organism>
<reference evidence="1 2" key="1">
    <citation type="submission" date="2019-07" db="EMBL/GenBank/DDBJ databases">
        <title>Whole genome shotgun sequence of Myxococcus virescens NBRC 100334.</title>
        <authorList>
            <person name="Hosoyama A."/>
            <person name="Uohara A."/>
            <person name="Ohji S."/>
            <person name="Ichikawa N."/>
        </authorList>
    </citation>
    <scope>NUCLEOTIDE SEQUENCE [LARGE SCALE GENOMIC DNA]</scope>
    <source>
        <strain evidence="1 2">NBRC 100334</strain>
    </source>
</reference>
<name>A0A511HNX1_9BACT</name>
<evidence type="ECO:0000313" key="2">
    <source>
        <dbReference type="Proteomes" id="UP000321224"/>
    </source>
</evidence>
<comment type="caution">
    <text evidence="1">The sequence shown here is derived from an EMBL/GenBank/DDBJ whole genome shotgun (WGS) entry which is preliminary data.</text>
</comment>
<dbReference type="Proteomes" id="UP000321224">
    <property type="component" value="Unassembled WGS sequence"/>
</dbReference>
<dbReference type="EMBL" id="BJVY01000066">
    <property type="protein sequence ID" value="GEL75277.1"/>
    <property type="molecule type" value="Genomic_DNA"/>
</dbReference>
<sequence>MAMDGAGSTPRPRRPRRQVWYRSGLVRVSIAGLRGRFTPQRYRRLSTVQLEHAGHLVELRIIQQPCPGAYGGIRRWLLCPRCGGRAQTVGCHPELGWACPALRCVGGWKGRTRRKLAGPEDGELVGDSAIR</sequence>
<proteinExistence type="predicted"/>
<accession>A0A511HNX1</accession>
<protein>
    <submittedName>
        <fullName evidence="1">Uncharacterized protein</fullName>
    </submittedName>
</protein>
<gene>
    <name evidence="1" type="ORF">MVI01_70610</name>
</gene>
<evidence type="ECO:0000313" key="1">
    <source>
        <dbReference type="EMBL" id="GEL75277.1"/>
    </source>
</evidence>